<dbReference type="AlphaFoldDB" id="A8ZQ01"/>
<geneLocation type="plasmid" evidence="1 2">
    <name>pREB6</name>
</geneLocation>
<keyword evidence="2" id="KW-1185">Reference proteome</keyword>
<dbReference type="Proteomes" id="UP000000268">
    <property type="component" value="Plasmid pREB6"/>
</dbReference>
<gene>
    <name evidence="1" type="ordered locus">AM1_F0018</name>
</gene>
<protein>
    <submittedName>
        <fullName evidence="1">Uncharacterized protein</fullName>
    </submittedName>
</protein>
<evidence type="ECO:0000313" key="1">
    <source>
        <dbReference type="EMBL" id="ABW33164.1"/>
    </source>
</evidence>
<proteinExistence type="predicted"/>
<sequence>MTVSVPPPTLTSNSQIPSHQTYVRPLGFGESPSGLAIFCNRANTNTWYTLSQDSQPVELPYPALTGYLTSIEFIKGEYKRKPTCKLRFRMIAHRPCTLEAGSESTFTKGFLSAIASLSPEQLRSPITIEAIPADEETVLFCSVWSGGQKVRTQWDDQTNWREVARRAKDNVAQLQSS</sequence>
<name>A8ZQ01_ACAM1</name>
<dbReference type="KEGG" id="amr:AM1_F0018"/>
<organism evidence="1 2">
    <name type="scientific">Acaryochloris marina (strain MBIC 11017)</name>
    <dbReference type="NCBI Taxonomy" id="329726"/>
    <lineage>
        <taxon>Bacteria</taxon>
        <taxon>Bacillati</taxon>
        <taxon>Cyanobacteriota</taxon>
        <taxon>Cyanophyceae</taxon>
        <taxon>Acaryochloridales</taxon>
        <taxon>Acaryochloridaceae</taxon>
        <taxon>Acaryochloris</taxon>
    </lineage>
</organism>
<dbReference type="RefSeq" id="WP_012168092.1">
    <property type="nucleotide sequence ID" value="NC_009931.1"/>
</dbReference>
<reference evidence="1 2" key="1">
    <citation type="journal article" date="2008" name="Proc. Natl. Acad. Sci. U.S.A.">
        <title>Niche adaptation and genome expansion in the chlorophyll d-producing cyanobacterium Acaryochloris marina.</title>
        <authorList>
            <person name="Swingley W.D."/>
            <person name="Chen M."/>
            <person name="Cheung P.C."/>
            <person name="Conrad A.L."/>
            <person name="Dejesa L.C."/>
            <person name="Hao J."/>
            <person name="Honchak B.M."/>
            <person name="Karbach L.E."/>
            <person name="Kurdoglu A."/>
            <person name="Lahiri S."/>
            <person name="Mastrian S.D."/>
            <person name="Miyashita H."/>
            <person name="Page L."/>
            <person name="Ramakrishna P."/>
            <person name="Satoh S."/>
            <person name="Sattley W.M."/>
            <person name="Shimada Y."/>
            <person name="Taylor H.L."/>
            <person name="Tomo T."/>
            <person name="Tsuchiya T."/>
            <person name="Wang Z.T."/>
            <person name="Raymond J."/>
            <person name="Mimuro M."/>
            <person name="Blankenship R.E."/>
            <person name="Touchman J.W."/>
        </authorList>
    </citation>
    <scope>NUCLEOTIDE SEQUENCE [LARGE SCALE GENOMIC DNA]</scope>
    <source>
        <strain evidence="2">MBIC 11017</strain>
        <plasmid evidence="2">Plasmid pREB6</plasmid>
    </source>
</reference>
<keyword evidence="1" id="KW-0614">Plasmid</keyword>
<dbReference type="EMBL" id="CP000843">
    <property type="protein sequence ID" value="ABW33164.1"/>
    <property type="molecule type" value="Genomic_DNA"/>
</dbReference>
<evidence type="ECO:0000313" key="2">
    <source>
        <dbReference type="Proteomes" id="UP000000268"/>
    </source>
</evidence>
<accession>A8ZQ01</accession>
<dbReference type="HOGENOM" id="CLU_126043_0_0_3"/>